<reference evidence="1 2" key="1">
    <citation type="journal article" date="2018" name="Elife">
        <title>Discovery and characterization of a prevalent human gut bacterial enzyme sufficient for the inactivation of a family of plant toxins.</title>
        <authorList>
            <person name="Koppel N."/>
            <person name="Bisanz J.E."/>
            <person name="Pandelia M.E."/>
            <person name="Turnbaugh P.J."/>
            <person name="Balskus E.P."/>
        </authorList>
    </citation>
    <scope>NUCLEOTIDE SEQUENCE [LARGE SCALE GENOMIC DNA]</scope>
    <source>
        <strain evidence="1 2">OB21 GAM 11</strain>
    </source>
</reference>
<name>A0A369NZG0_9ACTN</name>
<sequence length="117" mass="13881">MNNQRKRELKEAYRTSRPPMGVLSFRCVPTGESFLLASRNIPGDTNGVTFKLNSDYHPNRHLLELWRRYGEENFQVEVLEELDYRDESDDPADYKEELEQLRDLCLERDESASLLWK</sequence>
<accession>A0A369NZG0</accession>
<dbReference type="RefSeq" id="WP_114548922.1">
    <property type="nucleotide sequence ID" value="NZ_DBFWAD010000053.1"/>
</dbReference>
<dbReference type="InterPro" id="IPR035901">
    <property type="entry name" value="GIY-YIG_endonuc_sf"/>
</dbReference>
<dbReference type="CDD" id="cd10451">
    <property type="entry name" value="GIY-YIG_LuxR_like"/>
    <property type="match status" value="1"/>
</dbReference>
<protein>
    <recommendedName>
        <fullName evidence="3">GIY-YIG nuclease family protein</fullName>
    </recommendedName>
</protein>
<dbReference type="AlphaFoldDB" id="A0A369NZG0"/>
<evidence type="ECO:0000313" key="2">
    <source>
        <dbReference type="Proteomes" id="UP000253805"/>
    </source>
</evidence>
<evidence type="ECO:0000313" key="1">
    <source>
        <dbReference type="EMBL" id="RDC44876.1"/>
    </source>
</evidence>
<dbReference type="Gene3D" id="3.40.1440.10">
    <property type="entry name" value="GIY-YIG endonuclease"/>
    <property type="match status" value="1"/>
</dbReference>
<evidence type="ECO:0008006" key="3">
    <source>
        <dbReference type="Google" id="ProtNLM"/>
    </source>
</evidence>
<dbReference type="EMBL" id="PPUT01000011">
    <property type="protein sequence ID" value="RDC44876.1"/>
    <property type="molecule type" value="Genomic_DNA"/>
</dbReference>
<dbReference type="Proteomes" id="UP000253805">
    <property type="component" value="Unassembled WGS sequence"/>
</dbReference>
<gene>
    <name evidence="1" type="ORF">C1850_05655</name>
</gene>
<proteinExistence type="predicted"/>
<comment type="caution">
    <text evidence="1">The sequence shown here is derived from an EMBL/GenBank/DDBJ whole genome shotgun (WGS) entry which is preliminary data.</text>
</comment>
<organism evidence="1 2">
    <name type="scientific">Adlercreutzia equolifaciens subsp. celatus</name>
    <dbReference type="NCBI Taxonomy" id="394340"/>
    <lineage>
        <taxon>Bacteria</taxon>
        <taxon>Bacillati</taxon>
        <taxon>Actinomycetota</taxon>
        <taxon>Coriobacteriia</taxon>
        <taxon>Eggerthellales</taxon>
        <taxon>Eggerthellaceae</taxon>
        <taxon>Adlercreutzia</taxon>
    </lineage>
</organism>